<evidence type="ECO:0000313" key="3">
    <source>
        <dbReference type="Proteomes" id="UP000266841"/>
    </source>
</evidence>
<comment type="caution">
    <text evidence="2">The sequence shown here is derived from an EMBL/GenBank/DDBJ whole genome shotgun (WGS) entry which is preliminary data.</text>
</comment>
<gene>
    <name evidence="2" type="ORF">THAOC_07033</name>
</gene>
<evidence type="ECO:0000256" key="1">
    <source>
        <dbReference type="ARBA" id="ARBA00022729"/>
    </source>
</evidence>
<dbReference type="OrthoDB" id="188207at2759"/>
<dbReference type="EMBL" id="AGNL01007140">
    <property type="protein sequence ID" value="EJK71518.1"/>
    <property type="molecule type" value="Genomic_DNA"/>
</dbReference>
<dbReference type="Gene3D" id="2.130.10.130">
    <property type="entry name" value="Integrin alpha, N-terminal"/>
    <property type="match status" value="1"/>
</dbReference>
<evidence type="ECO:0008006" key="4">
    <source>
        <dbReference type="Google" id="ProtNLM"/>
    </source>
</evidence>
<organism evidence="2 3">
    <name type="scientific">Thalassiosira oceanica</name>
    <name type="common">Marine diatom</name>
    <dbReference type="NCBI Taxonomy" id="159749"/>
    <lineage>
        <taxon>Eukaryota</taxon>
        <taxon>Sar</taxon>
        <taxon>Stramenopiles</taxon>
        <taxon>Ochrophyta</taxon>
        <taxon>Bacillariophyta</taxon>
        <taxon>Coscinodiscophyceae</taxon>
        <taxon>Thalassiosirophycidae</taxon>
        <taxon>Thalassiosirales</taxon>
        <taxon>Thalassiosiraceae</taxon>
        <taxon>Thalassiosira</taxon>
    </lineage>
</organism>
<dbReference type="InterPro" id="IPR013517">
    <property type="entry name" value="FG-GAP"/>
</dbReference>
<accession>K0SYM6</accession>
<name>K0SYM6_THAOC</name>
<dbReference type="InterPro" id="IPR028994">
    <property type="entry name" value="Integrin_alpha_N"/>
</dbReference>
<keyword evidence="3" id="KW-1185">Reference proteome</keyword>
<dbReference type="AlphaFoldDB" id="K0SYM6"/>
<dbReference type="Proteomes" id="UP000266841">
    <property type="component" value="Unassembled WGS sequence"/>
</dbReference>
<dbReference type="PANTHER" id="PTHR36220:SF1">
    <property type="entry name" value="GAMMA TUBULIN COMPLEX COMPONENT C-TERMINAL DOMAIN-CONTAINING PROTEIN"/>
    <property type="match status" value="1"/>
</dbReference>
<sequence>MAPDGAADDWFGEIVDIHEDTIVIGAYGESDNGEVGGSAHVFVRSGNEWNHQDKLLSPDRAADDSFESSVTIYGDTIVVGAPLDDDNGFHSGSAHVFVRSGEGWKHQAKLLSSEGAAVDFFRVSAAIYEDTIVVCAYGDDDNGGLSGTAQVFVRSGEEWTLQVKLLAPDGLNFGLSVAIYGDTIVFGTYGVDNGNYSGSAQIFVV</sequence>
<keyword evidence="1" id="KW-0732">Signal</keyword>
<protein>
    <recommendedName>
        <fullName evidence="4">PKD domain-containing protein</fullName>
    </recommendedName>
</protein>
<dbReference type="PANTHER" id="PTHR36220">
    <property type="entry name" value="UNNAMED PRODUCT"/>
    <property type="match status" value="1"/>
</dbReference>
<evidence type="ECO:0000313" key="2">
    <source>
        <dbReference type="EMBL" id="EJK71518.1"/>
    </source>
</evidence>
<dbReference type="Pfam" id="PF14312">
    <property type="entry name" value="FG-GAP_2"/>
    <property type="match status" value="4"/>
</dbReference>
<reference evidence="2 3" key="1">
    <citation type="journal article" date="2012" name="Genome Biol.">
        <title>Genome and low-iron response of an oceanic diatom adapted to chronic iron limitation.</title>
        <authorList>
            <person name="Lommer M."/>
            <person name="Specht M."/>
            <person name="Roy A.S."/>
            <person name="Kraemer L."/>
            <person name="Andreson R."/>
            <person name="Gutowska M.A."/>
            <person name="Wolf J."/>
            <person name="Bergner S.V."/>
            <person name="Schilhabel M.B."/>
            <person name="Klostermeier U.C."/>
            <person name="Beiko R.G."/>
            <person name="Rosenstiel P."/>
            <person name="Hippler M."/>
            <person name="Laroche J."/>
        </authorList>
    </citation>
    <scope>NUCLEOTIDE SEQUENCE [LARGE SCALE GENOMIC DNA]</scope>
    <source>
        <strain evidence="2 3">CCMP1005</strain>
    </source>
</reference>
<proteinExistence type="predicted"/>